<organism evidence="2 3">
    <name type="scientific">Anopheles culicifacies</name>
    <dbReference type="NCBI Taxonomy" id="139723"/>
    <lineage>
        <taxon>Eukaryota</taxon>
        <taxon>Metazoa</taxon>
        <taxon>Ecdysozoa</taxon>
        <taxon>Arthropoda</taxon>
        <taxon>Hexapoda</taxon>
        <taxon>Insecta</taxon>
        <taxon>Pterygota</taxon>
        <taxon>Neoptera</taxon>
        <taxon>Endopterygota</taxon>
        <taxon>Diptera</taxon>
        <taxon>Nematocera</taxon>
        <taxon>Culicoidea</taxon>
        <taxon>Culicidae</taxon>
        <taxon>Anophelinae</taxon>
        <taxon>Anopheles</taxon>
        <taxon>culicifacies species complex</taxon>
    </lineage>
</organism>
<dbReference type="Proteomes" id="UP000075883">
    <property type="component" value="Unassembled WGS sequence"/>
</dbReference>
<keyword evidence="1" id="KW-0472">Membrane</keyword>
<evidence type="ECO:0000256" key="1">
    <source>
        <dbReference type="SAM" id="Phobius"/>
    </source>
</evidence>
<proteinExistence type="predicted"/>
<dbReference type="AlphaFoldDB" id="A0A182MIJ5"/>
<feature type="transmembrane region" description="Helical" evidence="1">
    <location>
        <begin position="77"/>
        <end position="95"/>
    </location>
</feature>
<keyword evidence="1" id="KW-0812">Transmembrane</keyword>
<reference evidence="2" key="2">
    <citation type="submission" date="2020-05" db="UniProtKB">
        <authorList>
            <consortium name="EnsemblMetazoa"/>
        </authorList>
    </citation>
    <scope>IDENTIFICATION</scope>
    <source>
        <strain evidence="2">A-37</strain>
    </source>
</reference>
<name>A0A182MIJ5_9DIPT</name>
<sequence>MSKIAMAVGTRADDEPCGAKRVEKFVNQSESEGHTEPTLLSLAALLLLLLLLLLLGNNLNITAAELQLIPIHGSAPYPGICWLAGWLLLLLLLLGSGCSNNTNSNNLRTVRETASALAASGGRANEGEVGGGVVWENGGTRRGRCCWLWTVPYHAVGEAYMVVDAKWRRKGTQKGTCESVRGTQR</sequence>
<keyword evidence="1" id="KW-1133">Transmembrane helix</keyword>
<feature type="transmembrane region" description="Helical" evidence="1">
    <location>
        <begin position="38"/>
        <end position="56"/>
    </location>
</feature>
<reference evidence="3" key="1">
    <citation type="submission" date="2013-09" db="EMBL/GenBank/DDBJ databases">
        <title>The Genome Sequence of Anopheles culicifacies species A.</title>
        <authorList>
            <consortium name="The Broad Institute Genomics Platform"/>
            <person name="Neafsey D.E."/>
            <person name="Besansky N."/>
            <person name="Howell P."/>
            <person name="Walton C."/>
            <person name="Young S.K."/>
            <person name="Zeng Q."/>
            <person name="Gargeya S."/>
            <person name="Fitzgerald M."/>
            <person name="Haas B."/>
            <person name="Abouelleil A."/>
            <person name="Allen A.W."/>
            <person name="Alvarado L."/>
            <person name="Arachchi H.M."/>
            <person name="Berlin A.M."/>
            <person name="Chapman S.B."/>
            <person name="Gainer-Dewar J."/>
            <person name="Goldberg J."/>
            <person name="Griggs A."/>
            <person name="Gujja S."/>
            <person name="Hansen M."/>
            <person name="Howarth C."/>
            <person name="Imamovic A."/>
            <person name="Ireland A."/>
            <person name="Larimer J."/>
            <person name="McCowan C."/>
            <person name="Murphy C."/>
            <person name="Pearson M."/>
            <person name="Poon T.W."/>
            <person name="Priest M."/>
            <person name="Roberts A."/>
            <person name="Saif S."/>
            <person name="Shea T."/>
            <person name="Sisk P."/>
            <person name="Sykes S."/>
            <person name="Wortman J."/>
            <person name="Nusbaum C."/>
            <person name="Birren B."/>
        </authorList>
    </citation>
    <scope>NUCLEOTIDE SEQUENCE [LARGE SCALE GENOMIC DNA]</scope>
    <source>
        <strain evidence="3">A-37</strain>
    </source>
</reference>
<accession>A0A182MIJ5</accession>
<evidence type="ECO:0000313" key="2">
    <source>
        <dbReference type="EnsemblMetazoa" id="ACUA019109-PA"/>
    </source>
</evidence>
<dbReference type="VEuPathDB" id="VectorBase:ACUA019109"/>
<dbReference type="EMBL" id="AXCM01001059">
    <property type="status" value="NOT_ANNOTATED_CDS"/>
    <property type="molecule type" value="Genomic_DNA"/>
</dbReference>
<dbReference type="EnsemblMetazoa" id="ACUA019109-RA">
    <property type="protein sequence ID" value="ACUA019109-PA"/>
    <property type="gene ID" value="ACUA019109"/>
</dbReference>
<keyword evidence="3" id="KW-1185">Reference proteome</keyword>
<protein>
    <submittedName>
        <fullName evidence="2">Uncharacterized protein</fullName>
    </submittedName>
</protein>
<evidence type="ECO:0000313" key="3">
    <source>
        <dbReference type="Proteomes" id="UP000075883"/>
    </source>
</evidence>